<dbReference type="InterPro" id="IPR011629">
    <property type="entry name" value="CobW-like_C"/>
</dbReference>
<protein>
    <submittedName>
        <fullName evidence="8">GTPase, G3E family</fullName>
    </submittedName>
</protein>
<reference evidence="9" key="1">
    <citation type="submission" date="2016-10" db="EMBL/GenBank/DDBJ databases">
        <authorList>
            <person name="Varghese N."/>
            <person name="Submissions S."/>
        </authorList>
    </citation>
    <scope>NUCLEOTIDE SEQUENCE [LARGE SCALE GENOMIC DNA]</scope>
    <source>
        <strain evidence="9">DSM 24729</strain>
    </source>
</reference>
<dbReference type="AlphaFoldDB" id="A0A1G7HTJ3"/>
<evidence type="ECO:0000256" key="1">
    <source>
        <dbReference type="ARBA" id="ARBA00022741"/>
    </source>
</evidence>
<dbReference type="EMBL" id="FNBD01000006">
    <property type="protein sequence ID" value="SDF03623.1"/>
    <property type="molecule type" value="Genomic_DNA"/>
</dbReference>
<evidence type="ECO:0000256" key="3">
    <source>
        <dbReference type="ARBA" id="ARBA00023186"/>
    </source>
</evidence>
<dbReference type="GO" id="GO:0016787">
    <property type="term" value="F:hydrolase activity"/>
    <property type="evidence" value="ECO:0007669"/>
    <property type="project" value="UniProtKB-KW"/>
</dbReference>
<evidence type="ECO:0000256" key="5">
    <source>
        <dbReference type="ARBA" id="ARBA00045658"/>
    </source>
</evidence>
<comment type="catalytic activity">
    <reaction evidence="6">
        <text>GTP + H2O = GDP + phosphate + H(+)</text>
        <dbReference type="Rhea" id="RHEA:19669"/>
        <dbReference type="ChEBI" id="CHEBI:15377"/>
        <dbReference type="ChEBI" id="CHEBI:15378"/>
        <dbReference type="ChEBI" id="CHEBI:37565"/>
        <dbReference type="ChEBI" id="CHEBI:43474"/>
        <dbReference type="ChEBI" id="CHEBI:58189"/>
    </reaction>
    <physiologicalReaction direction="left-to-right" evidence="6">
        <dbReference type="Rhea" id="RHEA:19670"/>
    </physiologicalReaction>
</comment>
<proteinExistence type="inferred from homology"/>
<dbReference type="GO" id="GO:0000166">
    <property type="term" value="F:nucleotide binding"/>
    <property type="evidence" value="ECO:0007669"/>
    <property type="project" value="UniProtKB-KW"/>
</dbReference>
<evidence type="ECO:0000259" key="7">
    <source>
        <dbReference type="SMART" id="SM00833"/>
    </source>
</evidence>
<dbReference type="Pfam" id="PF07683">
    <property type="entry name" value="CobW_C"/>
    <property type="match status" value="1"/>
</dbReference>
<name>A0A1G7HTJ3_9FLAO</name>
<keyword evidence="2" id="KW-0378">Hydrolase</keyword>
<evidence type="ECO:0000256" key="6">
    <source>
        <dbReference type="ARBA" id="ARBA00049117"/>
    </source>
</evidence>
<keyword evidence="3" id="KW-0143">Chaperone</keyword>
<dbReference type="Gene3D" id="3.40.50.300">
    <property type="entry name" value="P-loop containing nucleotide triphosphate hydrolases"/>
    <property type="match status" value="1"/>
</dbReference>
<dbReference type="InterPro" id="IPR036627">
    <property type="entry name" value="CobW-likC_sf"/>
</dbReference>
<organism evidence="8 9">
    <name type="scientific">Cellulophaga baltica</name>
    <dbReference type="NCBI Taxonomy" id="76594"/>
    <lineage>
        <taxon>Bacteria</taxon>
        <taxon>Pseudomonadati</taxon>
        <taxon>Bacteroidota</taxon>
        <taxon>Flavobacteriia</taxon>
        <taxon>Flavobacteriales</taxon>
        <taxon>Flavobacteriaceae</taxon>
        <taxon>Cellulophaga</taxon>
    </lineage>
</organism>
<keyword evidence="9" id="KW-1185">Reference proteome</keyword>
<evidence type="ECO:0000313" key="8">
    <source>
        <dbReference type="EMBL" id="SDF03623.1"/>
    </source>
</evidence>
<keyword evidence="1" id="KW-0547">Nucleotide-binding</keyword>
<dbReference type="InterPro" id="IPR027417">
    <property type="entry name" value="P-loop_NTPase"/>
</dbReference>
<evidence type="ECO:0000313" key="9">
    <source>
        <dbReference type="Proteomes" id="UP000182114"/>
    </source>
</evidence>
<dbReference type="PANTHER" id="PTHR43603:SF1">
    <property type="entry name" value="ZINC-REGULATED GTPASE METALLOPROTEIN ACTIVATOR 1"/>
    <property type="match status" value="1"/>
</dbReference>
<dbReference type="InterPro" id="IPR003495">
    <property type="entry name" value="CobW/HypB/UreG_nucleotide-bd"/>
</dbReference>
<dbReference type="SMART" id="SM00833">
    <property type="entry name" value="CobW_C"/>
    <property type="match status" value="1"/>
</dbReference>
<comment type="similarity">
    <text evidence="4">Belongs to the SIMIBI class G3E GTPase family. ZNG1 subfamily.</text>
</comment>
<evidence type="ECO:0000256" key="4">
    <source>
        <dbReference type="ARBA" id="ARBA00034320"/>
    </source>
</evidence>
<dbReference type="PANTHER" id="PTHR43603">
    <property type="entry name" value="COBW DOMAIN-CONTAINING PROTEIN DDB_G0274527"/>
    <property type="match status" value="1"/>
</dbReference>
<dbReference type="InterPro" id="IPR051927">
    <property type="entry name" value="Zn_Chap_cDPG_Synth"/>
</dbReference>
<dbReference type="CDD" id="cd03112">
    <property type="entry name" value="CobW-like"/>
    <property type="match status" value="1"/>
</dbReference>
<dbReference type="Pfam" id="PF02492">
    <property type="entry name" value="cobW"/>
    <property type="match status" value="1"/>
</dbReference>
<evidence type="ECO:0000256" key="2">
    <source>
        <dbReference type="ARBA" id="ARBA00022801"/>
    </source>
</evidence>
<gene>
    <name evidence="8" type="ORF">SAMN04487992_106258</name>
</gene>
<dbReference type="Gene3D" id="3.30.1220.10">
    <property type="entry name" value="CobW-like, C-terminal domain"/>
    <property type="match status" value="1"/>
</dbReference>
<comment type="function">
    <text evidence="5">Zinc chaperone that directly transfers zinc cofactor to target proteins, thereby activating them. Zinc is transferred from the CXCC motif in the GTPase domain to the zinc binding site in target proteins in a process requiring GTP hydrolysis.</text>
</comment>
<feature type="domain" description="CobW C-terminal" evidence="7">
    <location>
        <begin position="256"/>
        <end position="375"/>
    </location>
</feature>
<dbReference type="SUPFAM" id="SSF52540">
    <property type="entry name" value="P-loop containing nucleoside triphosphate hydrolases"/>
    <property type="match status" value="1"/>
</dbReference>
<accession>A0A1G7HTJ3</accession>
<sequence length="398" mass="45152">MKKLPVTVLSGFLGAGKTTLLNHVLHNKKGIKVAVIVNDMSEVNIDAQFIANENTLSRTEEKLVEMSNGCICCTLREDLMVEVEKLAAENRFDYLLIESSGISEPIPVAQTFTFESEDGKIDLSRFSFIDTMVTVVDAFNFLKDFSSSDYLTTRALTSIEGDDRTIVNLLTDQIEFANVIIINKIDLVRPEQLDELHAILHKLNPEARILTANESKVALESVLNTGLFDYEKAEASAGWLRELENDHVPETEEYGISSFVFRSKKPFHPERFLTYLNQNFPQNIIRSKGLFWLASRTNHALLWSSAGGSCKADNAGVWWASMTFGERLAYASFLDHKDEIEANWDPLFGDRKIELVFIGQHMNKDEMLRELEECLLTACEIDLWKNQQFPQQDAWPIA</sequence>
<dbReference type="Proteomes" id="UP000182114">
    <property type="component" value="Unassembled WGS sequence"/>
</dbReference>
<dbReference type="RefSeq" id="WP_074538558.1">
    <property type="nucleotide sequence ID" value="NZ_FNBD01000006.1"/>
</dbReference>